<evidence type="ECO:0000256" key="1">
    <source>
        <dbReference type="SAM" id="MobiDB-lite"/>
    </source>
</evidence>
<proteinExistence type="predicted"/>
<name>A0A8S2F933_9BILA</name>
<gene>
    <name evidence="3" type="ORF">OVA965_LOCUS32102</name>
    <name evidence="4" type="ORF">TMI583_LOCUS32956</name>
</gene>
<evidence type="ECO:0000313" key="4">
    <source>
        <dbReference type="EMBL" id="CAF4189368.1"/>
    </source>
</evidence>
<dbReference type="EMBL" id="CAJNOK010024741">
    <property type="protein sequence ID" value="CAF1380908.1"/>
    <property type="molecule type" value="Genomic_DNA"/>
</dbReference>
<dbReference type="Proteomes" id="UP000677228">
    <property type="component" value="Unassembled WGS sequence"/>
</dbReference>
<dbReference type="AlphaFoldDB" id="A0A8S2F933"/>
<protein>
    <recommendedName>
        <fullName evidence="2">Transposase Tc5 C-terminal domain-containing protein</fullName>
    </recommendedName>
</protein>
<reference evidence="3" key="1">
    <citation type="submission" date="2021-02" db="EMBL/GenBank/DDBJ databases">
        <authorList>
            <person name="Nowell W R."/>
        </authorList>
    </citation>
    <scope>NUCLEOTIDE SEQUENCE</scope>
</reference>
<evidence type="ECO:0000313" key="5">
    <source>
        <dbReference type="Proteomes" id="UP000677228"/>
    </source>
</evidence>
<accession>A0A8S2F933</accession>
<feature type="compositionally biased region" description="Acidic residues" evidence="1">
    <location>
        <begin position="76"/>
        <end position="103"/>
    </location>
</feature>
<comment type="caution">
    <text evidence="3">The sequence shown here is derived from an EMBL/GenBank/DDBJ whole genome shotgun (WGS) entry which is preliminary data.</text>
</comment>
<dbReference type="InterPro" id="IPR007350">
    <property type="entry name" value="Transposase_Tc5_C"/>
</dbReference>
<organism evidence="3 5">
    <name type="scientific">Didymodactylos carnosus</name>
    <dbReference type="NCBI Taxonomy" id="1234261"/>
    <lineage>
        <taxon>Eukaryota</taxon>
        <taxon>Metazoa</taxon>
        <taxon>Spiralia</taxon>
        <taxon>Gnathifera</taxon>
        <taxon>Rotifera</taxon>
        <taxon>Eurotatoria</taxon>
        <taxon>Bdelloidea</taxon>
        <taxon>Philodinida</taxon>
        <taxon>Philodinidae</taxon>
        <taxon>Didymodactylos</taxon>
    </lineage>
</organism>
<dbReference type="Proteomes" id="UP000682733">
    <property type="component" value="Unassembled WGS sequence"/>
</dbReference>
<evidence type="ECO:0000313" key="3">
    <source>
        <dbReference type="EMBL" id="CAF1380908.1"/>
    </source>
</evidence>
<feature type="domain" description="Transposase Tc5 C-terminal" evidence="2">
    <location>
        <begin position="285"/>
        <end position="345"/>
    </location>
</feature>
<dbReference type="Pfam" id="PF04236">
    <property type="entry name" value="Transp_Tc5_C"/>
    <property type="match status" value="1"/>
</dbReference>
<dbReference type="GO" id="GO:0003676">
    <property type="term" value="F:nucleic acid binding"/>
    <property type="evidence" value="ECO:0007669"/>
    <property type="project" value="InterPro"/>
</dbReference>
<feature type="region of interest" description="Disordered" evidence="1">
    <location>
        <begin position="76"/>
        <end position="107"/>
    </location>
</feature>
<sequence length="347" mass="40441">MYPQAPWSSTSTLEYSAFRVNFDINICYFCAKGSLTINQPSSVTMQERQMAAIVIALLSKGPKFDYYEEITLDLGEMSDEEHSEEEEEERSETEAGTEEADPDWQDKEKAIDKYNLKNYSEDFMRQVVDFADETNRFGKMGEQVKKNLFEPKNVVITCSSSGKVTTSLVDYWRYHCFLPLVDTKCLLLSDSYPGQCHAETYEPKNCGGKQVTRLQIPQNTTDQLQLLDCYFNRQIKNFLKACYNRMALDELDIHLHQWNNIIRLVSLLHNQLSADVFVSMIKYSWFASGLLKEDPSRFQNVNEVCFPKSRNHEEWEEKDCDESVFINCARCSKKLCFEHFFVGYHFH</sequence>
<evidence type="ECO:0000259" key="2">
    <source>
        <dbReference type="Pfam" id="PF04236"/>
    </source>
</evidence>
<dbReference type="EMBL" id="CAJOBA010046433">
    <property type="protein sequence ID" value="CAF4189368.1"/>
    <property type="molecule type" value="Genomic_DNA"/>
</dbReference>